<dbReference type="RefSeq" id="WP_284131251.1">
    <property type="nucleotide sequence ID" value="NZ_JASKYM010000001.1"/>
</dbReference>
<keyword evidence="3" id="KW-0482">Metalloprotease</keyword>
<comment type="caution">
    <text evidence="3">The sequence shown here is derived from an EMBL/GenBank/DDBJ whole genome shotgun (WGS) entry which is preliminary data.</text>
</comment>
<feature type="transmembrane region" description="Helical" evidence="1">
    <location>
        <begin position="6"/>
        <end position="29"/>
    </location>
</feature>
<feature type="transmembrane region" description="Helical" evidence="1">
    <location>
        <begin position="119"/>
        <end position="139"/>
    </location>
</feature>
<keyword evidence="1" id="KW-1133">Transmembrane helix</keyword>
<feature type="transmembrane region" description="Helical" evidence="1">
    <location>
        <begin position="182"/>
        <end position="200"/>
    </location>
</feature>
<proteinExistence type="predicted"/>
<keyword evidence="4" id="KW-1185">Reference proteome</keyword>
<keyword evidence="1" id="KW-0472">Membrane</keyword>
<evidence type="ECO:0000259" key="2">
    <source>
        <dbReference type="Pfam" id="PF02517"/>
    </source>
</evidence>
<dbReference type="EMBL" id="JASKYM010000001">
    <property type="protein sequence ID" value="MDK2562270.1"/>
    <property type="molecule type" value="Genomic_DNA"/>
</dbReference>
<feature type="transmembrane region" description="Helical" evidence="1">
    <location>
        <begin position="151"/>
        <end position="175"/>
    </location>
</feature>
<dbReference type="EC" id="3.4.-.-" evidence="3"/>
<dbReference type="GO" id="GO:0008237">
    <property type="term" value="F:metallopeptidase activity"/>
    <property type="evidence" value="ECO:0007669"/>
    <property type="project" value="UniProtKB-KW"/>
</dbReference>
<reference evidence="3 4" key="1">
    <citation type="submission" date="2023-05" db="EMBL/GenBank/DDBJ databases">
        <title>Rombocin, a short stable natural nisin variant, displays selective antimicrobial activity against Listeria monocytogenes and employs dual mode of action to kill target bacterial strains.</title>
        <authorList>
            <person name="Wambui J."/>
            <person name="Stephan R."/>
            <person name="Kuipers O.P."/>
        </authorList>
    </citation>
    <scope>NUCLEOTIDE SEQUENCE [LARGE SCALE GENOMIC DNA]</scope>
    <source>
        <strain evidence="3 4">RC002</strain>
    </source>
</reference>
<gene>
    <name evidence="3" type="ORF">QOZ84_01820</name>
</gene>
<keyword evidence="3" id="KW-0378">Hydrolase</keyword>
<feature type="transmembrane region" description="Helical" evidence="1">
    <location>
        <begin position="41"/>
        <end position="61"/>
    </location>
</feature>
<feature type="domain" description="CAAX prenyl protease 2/Lysostaphin resistance protein A-like" evidence="2">
    <location>
        <begin position="120"/>
        <end position="207"/>
    </location>
</feature>
<accession>A0ABT7E9T5</accession>
<evidence type="ECO:0000313" key="3">
    <source>
        <dbReference type="EMBL" id="MDK2562270.1"/>
    </source>
</evidence>
<dbReference type="InterPro" id="IPR003675">
    <property type="entry name" value="Rce1/LyrA-like_dom"/>
</dbReference>
<feature type="transmembrane region" description="Helical" evidence="1">
    <location>
        <begin position="73"/>
        <end position="98"/>
    </location>
</feature>
<keyword evidence="1" id="KW-0812">Transmembrane</keyword>
<evidence type="ECO:0000313" key="4">
    <source>
        <dbReference type="Proteomes" id="UP001301012"/>
    </source>
</evidence>
<organism evidence="3 4">
    <name type="scientific">Romboutsia sedimentorum</name>
    <dbReference type="NCBI Taxonomy" id="1368474"/>
    <lineage>
        <taxon>Bacteria</taxon>
        <taxon>Bacillati</taxon>
        <taxon>Bacillota</taxon>
        <taxon>Clostridia</taxon>
        <taxon>Peptostreptococcales</taxon>
        <taxon>Peptostreptococcaceae</taxon>
        <taxon>Romboutsia</taxon>
    </lineage>
</organism>
<dbReference type="Pfam" id="PF02517">
    <property type="entry name" value="Rce1-like"/>
    <property type="match status" value="1"/>
</dbReference>
<keyword evidence="3" id="KW-0645">Protease</keyword>
<evidence type="ECO:0000256" key="1">
    <source>
        <dbReference type="SAM" id="Phobius"/>
    </source>
</evidence>
<protein>
    <submittedName>
        <fullName evidence="3">CPBP family intramembrane metalloprotease</fullName>
        <ecNumber evidence="3">3.4.-.-</ecNumber>
    </submittedName>
</protein>
<dbReference type="Proteomes" id="UP001301012">
    <property type="component" value="Unassembled WGS sequence"/>
</dbReference>
<name>A0ABT7E9T5_9FIRM</name>
<sequence length="216" mass="24777">MNIHILCLNILVILFTLIPASLVGTIFNFPGMERFKNNKNNFFKAFMYLLIFQVICIFIMNNKLFEIHFPKDNMFYIIALIFIPIAILIEIIIGCIVVKLKGNKISKISFFKSNKLDKSIIINTVVIAFIEELLFRQIWINILHGYFEINIYIVILISSLAYAINHISMGFNVIVQKFVTGVLYATLYLLSGSIIIPIITHCIQNYVVMKVGASDE</sequence>